<protein>
    <submittedName>
        <fullName evidence="3">Uncharacterized protein</fullName>
    </submittedName>
</protein>
<evidence type="ECO:0000313" key="4">
    <source>
        <dbReference type="Proteomes" id="UP000239872"/>
    </source>
</evidence>
<dbReference type="OrthoDB" id="9804145at2"/>
<proteinExistence type="predicted"/>
<dbReference type="RefSeq" id="WP_105040390.1">
    <property type="nucleotide sequence ID" value="NZ_PPSL01000005.1"/>
</dbReference>
<dbReference type="Proteomes" id="UP000239872">
    <property type="component" value="Unassembled WGS sequence"/>
</dbReference>
<keyword evidence="4" id="KW-1185">Reference proteome</keyword>
<evidence type="ECO:0000256" key="1">
    <source>
        <dbReference type="SAM" id="MobiDB-lite"/>
    </source>
</evidence>
<evidence type="ECO:0000256" key="2">
    <source>
        <dbReference type="SAM" id="SignalP"/>
    </source>
</evidence>
<dbReference type="AlphaFoldDB" id="A0A2S7SRT5"/>
<organism evidence="3 4">
    <name type="scientific">Flavipsychrobacter stenotrophus</name>
    <dbReference type="NCBI Taxonomy" id="2077091"/>
    <lineage>
        <taxon>Bacteria</taxon>
        <taxon>Pseudomonadati</taxon>
        <taxon>Bacteroidota</taxon>
        <taxon>Chitinophagia</taxon>
        <taxon>Chitinophagales</taxon>
        <taxon>Chitinophagaceae</taxon>
        <taxon>Flavipsychrobacter</taxon>
    </lineage>
</organism>
<name>A0A2S7SRT5_9BACT</name>
<evidence type="ECO:0000313" key="3">
    <source>
        <dbReference type="EMBL" id="PQJ09619.1"/>
    </source>
</evidence>
<feature type="region of interest" description="Disordered" evidence="1">
    <location>
        <begin position="404"/>
        <end position="429"/>
    </location>
</feature>
<sequence length="429" mass="50337">MKNILACLLLCMISLAASAKGKRAFIFYYDQKNGLYDYLITKGDGKWEEMYALKNRPRYHYKMVSEQGNEVTLYDEERKQYVRLTATQYFSGESKDNITQKVHDGYWSEDCNGKPAEHYIKAKQQVFFYEKKECRGFFTTGKDNKWLEYTYDDGILLNTYSVAEKKEDYLLLSNNRGGYYMQVSAAGVYYNAANSPKGFIENYTGHWVKHNVSEKVVKTGKDIHKNMAFAFYLKPTDENYHSIYRPAGGNDWEEVRIKDRVVRFKYQLVQESPDEVVLFDPTRTVYVRLTEDESYWGNSRNDINNKIYNGNWISCEDGLSLMEVMAADINVFAYQSDERDGYFIRFNDGFWFEYNVYGGYPRYTLTTIEETGTYVLLYCSRCEMYFKLTKDTLLKSKTRMGNYEEKAKGKWTEGKVQKGPLPEKKEEGK</sequence>
<feature type="signal peptide" evidence="2">
    <location>
        <begin position="1"/>
        <end position="19"/>
    </location>
</feature>
<reference evidence="3 4" key="1">
    <citation type="submission" date="2018-01" db="EMBL/GenBank/DDBJ databases">
        <title>A novel member of the phylum Bacteroidetes isolated from glacier ice.</title>
        <authorList>
            <person name="Liu Q."/>
            <person name="Xin Y.-H."/>
        </authorList>
    </citation>
    <scope>NUCLEOTIDE SEQUENCE [LARGE SCALE GENOMIC DNA]</scope>
    <source>
        <strain evidence="3 4">RB1R16</strain>
    </source>
</reference>
<comment type="caution">
    <text evidence="3">The sequence shown here is derived from an EMBL/GenBank/DDBJ whole genome shotgun (WGS) entry which is preliminary data.</text>
</comment>
<dbReference type="EMBL" id="PPSL01000005">
    <property type="protein sequence ID" value="PQJ09619.1"/>
    <property type="molecule type" value="Genomic_DNA"/>
</dbReference>
<keyword evidence="2" id="KW-0732">Signal</keyword>
<gene>
    <name evidence="3" type="ORF">CJD36_016910</name>
</gene>
<feature type="chain" id="PRO_5015767201" evidence="2">
    <location>
        <begin position="20"/>
        <end position="429"/>
    </location>
</feature>
<accession>A0A2S7SRT5</accession>